<proteinExistence type="predicted"/>
<evidence type="ECO:0000313" key="1">
    <source>
        <dbReference type="EMBL" id="TRW46524.1"/>
    </source>
</evidence>
<dbReference type="EMBL" id="VJXR01000009">
    <property type="protein sequence ID" value="TRW46524.1"/>
    <property type="molecule type" value="Genomic_DNA"/>
</dbReference>
<dbReference type="RefSeq" id="WP_143417478.1">
    <property type="nucleotide sequence ID" value="NZ_VJXR01000009.1"/>
</dbReference>
<gene>
    <name evidence="1" type="ORF">FJ693_05260</name>
</gene>
<dbReference type="AlphaFoldDB" id="A0A552WUS7"/>
<reference evidence="1 2" key="1">
    <citation type="submission" date="2019-07" db="EMBL/GenBank/DDBJ databases">
        <title>Georgenia wutianyii sp. nov. and Georgenia *** sp. nov. isolated from plateau pika (Ochotona curzoniae) in the Qinghai-Tibet plateau of China.</title>
        <authorList>
            <person name="Tian Z."/>
        </authorList>
    </citation>
    <scope>NUCLEOTIDE SEQUENCE [LARGE SCALE GENOMIC DNA]</scope>
    <source>
        <strain evidence="1 2">Z446</strain>
    </source>
</reference>
<keyword evidence="2" id="KW-1185">Reference proteome</keyword>
<sequence length="108" mass="11790">MLLTELLGLPVLAGDERVGYVTDVRLVLDGPVTGVLARPRVYGLVVSPRTHSSFLGYERTAASSPRLVNAYLRWRHRGTVLVLWSAVVAVTADAVRLAPGHQRYDPAL</sequence>
<name>A0A552WUS7_9MICO</name>
<protein>
    <submittedName>
        <fullName evidence="1">PRC-barrel domain containing protein</fullName>
    </submittedName>
</protein>
<comment type="caution">
    <text evidence="1">The sequence shown here is derived from an EMBL/GenBank/DDBJ whole genome shotgun (WGS) entry which is preliminary data.</text>
</comment>
<organism evidence="1 2">
    <name type="scientific">Georgenia yuyongxinii</name>
    <dbReference type="NCBI Taxonomy" id="2589797"/>
    <lineage>
        <taxon>Bacteria</taxon>
        <taxon>Bacillati</taxon>
        <taxon>Actinomycetota</taxon>
        <taxon>Actinomycetes</taxon>
        <taxon>Micrococcales</taxon>
        <taxon>Bogoriellaceae</taxon>
        <taxon>Georgenia</taxon>
    </lineage>
</organism>
<evidence type="ECO:0000313" key="2">
    <source>
        <dbReference type="Proteomes" id="UP000318693"/>
    </source>
</evidence>
<dbReference type="Proteomes" id="UP000318693">
    <property type="component" value="Unassembled WGS sequence"/>
</dbReference>
<accession>A0A552WUS7</accession>